<organism evidence="2 3">
    <name type="scientific">Geobacter argillaceus</name>
    <dbReference type="NCBI Taxonomy" id="345631"/>
    <lineage>
        <taxon>Bacteria</taxon>
        <taxon>Pseudomonadati</taxon>
        <taxon>Thermodesulfobacteriota</taxon>
        <taxon>Desulfuromonadia</taxon>
        <taxon>Geobacterales</taxon>
        <taxon>Geobacteraceae</taxon>
        <taxon>Geobacter</taxon>
    </lineage>
</organism>
<dbReference type="PANTHER" id="PTHR40070">
    <property type="entry name" value="UPF0478 PROTEIN YTXG"/>
    <property type="match status" value="1"/>
</dbReference>
<name>A0A562WQI0_9BACT</name>
<evidence type="ECO:0000313" key="3">
    <source>
        <dbReference type="Proteomes" id="UP000319449"/>
    </source>
</evidence>
<dbReference type="Proteomes" id="UP000319449">
    <property type="component" value="Unassembled WGS sequence"/>
</dbReference>
<keyword evidence="1" id="KW-0812">Transmembrane</keyword>
<keyword evidence="1" id="KW-0472">Membrane</keyword>
<proteinExistence type="predicted"/>
<reference evidence="2 3" key="1">
    <citation type="submission" date="2019-07" db="EMBL/GenBank/DDBJ databases">
        <title>Genomic Encyclopedia of Archaeal and Bacterial Type Strains, Phase II (KMG-II): from individual species to whole genera.</title>
        <authorList>
            <person name="Goeker M."/>
        </authorList>
    </citation>
    <scope>NUCLEOTIDE SEQUENCE [LARGE SCALE GENOMIC DNA]</scope>
    <source>
        <strain evidence="2 3">ATCC BAA-1139</strain>
    </source>
</reference>
<protein>
    <submittedName>
        <fullName evidence="2">Uncharacterized protein DUF948</fullName>
    </submittedName>
</protein>
<keyword evidence="1" id="KW-1133">Transmembrane helix</keyword>
<gene>
    <name evidence="2" type="ORF">JN12_00925</name>
</gene>
<dbReference type="Pfam" id="PF06103">
    <property type="entry name" value="DUF948"/>
    <property type="match status" value="1"/>
</dbReference>
<dbReference type="EMBL" id="VLLN01000004">
    <property type="protein sequence ID" value="TWJ32485.1"/>
    <property type="molecule type" value="Genomic_DNA"/>
</dbReference>
<keyword evidence="3" id="KW-1185">Reference proteome</keyword>
<sequence>MTIISFAAAVVAITMVVLAAVLIPAVIEIRKTAEATRDFISRTDAELKPILSELRATLVDLKALTGGIAENVDELKTFMGAVGETGRGLKTIGTIVGAVSGLLASSSLWLSGAKVAGKFLVEKFAKKGR</sequence>
<evidence type="ECO:0000256" key="1">
    <source>
        <dbReference type="SAM" id="Phobius"/>
    </source>
</evidence>
<dbReference type="RefSeq" id="WP_145018903.1">
    <property type="nucleotide sequence ID" value="NZ_VLLN01000004.1"/>
</dbReference>
<accession>A0A562WQI0</accession>
<dbReference type="OrthoDB" id="5396830at2"/>
<dbReference type="AlphaFoldDB" id="A0A562WQI0"/>
<evidence type="ECO:0000313" key="2">
    <source>
        <dbReference type="EMBL" id="TWJ32485.1"/>
    </source>
</evidence>
<dbReference type="InterPro" id="IPR009293">
    <property type="entry name" value="UPF0478"/>
</dbReference>
<feature type="transmembrane region" description="Helical" evidence="1">
    <location>
        <begin position="6"/>
        <end position="27"/>
    </location>
</feature>
<comment type="caution">
    <text evidence="2">The sequence shown here is derived from an EMBL/GenBank/DDBJ whole genome shotgun (WGS) entry which is preliminary data.</text>
</comment>
<dbReference type="PANTHER" id="PTHR40070:SF1">
    <property type="entry name" value="UPF0478 PROTEIN YTXG"/>
    <property type="match status" value="1"/>
</dbReference>